<dbReference type="AlphaFoldDB" id="A0A397S8R4"/>
<proteinExistence type="predicted"/>
<evidence type="ECO:0000313" key="3">
    <source>
        <dbReference type="Proteomes" id="UP000265703"/>
    </source>
</evidence>
<dbReference type="Proteomes" id="UP000265703">
    <property type="component" value="Unassembled WGS sequence"/>
</dbReference>
<accession>A0A397S8R4</accession>
<organism evidence="2 3">
    <name type="scientific">Glomus cerebriforme</name>
    <dbReference type="NCBI Taxonomy" id="658196"/>
    <lineage>
        <taxon>Eukaryota</taxon>
        <taxon>Fungi</taxon>
        <taxon>Fungi incertae sedis</taxon>
        <taxon>Mucoromycota</taxon>
        <taxon>Glomeromycotina</taxon>
        <taxon>Glomeromycetes</taxon>
        <taxon>Glomerales</taxon>
        <taxon>Glomeraceae</taxon>
        <taxon>Glomus</taxon>
    </lineage>
</organism>
<dbReference type="EMBL" id="QKYT01002318">
    <property type="protein sequence ID" value="RIA78694.1"/>
    <property type="molecule type" value="Genomic_DNA"/>
</dbReference>
<name>A0A397S8R4_9GLOM</name>
<protein>
    <submittedName>
        <fullName evidence="2">Uncharacterized protein</fullName>
    </submittedName>
</protein>
<keyword evidence="3" id="KW-1185">Reference proteome</keyword>
<comment type="caution">
    <text evidence="2">The sequence shown here is derived from an EMBL/GenBank/DDBJ whole genome shotgun (WGS) entry which is preliminary data.</text>
</comment>
<keyword evidence="1" id="KW-1133">Transmembrane helix</keyword>
<feature type="non-terminal residue" evidence="2">
    <location>
        <position position="1"/>
    </location>
</feature>
<keyword evidence="1" id="KW-0812">Transmembrane</keyword>
<feature type="transmembrane region" description="Helical" evidence="1">
    <location>
        <begin position="6"/>
        <end position="27"/>
    </location>
</feature>
<evidence type="ECO:0000256" key="1">
    <source>
        <dbReference type="SAM" id="Phobius"/>
    </source>
</evidence>
<reference evidence="2 3" key="1">
    <citation type="submission" date="2018-06" db="EMBL/GenBank/DDBJ databases">
        <title>Comparative genomics reveals the genomic features of Rhizophagus irregularis, R. cerebriforme, R. diaphanum and Gigaspora rosea, and their symbiotic lifestyle signature.</title>
        <authorList>
            <person name="Morin E."/>
            <person name="San Clemente H."/>
            <person name="Chen E.C.H."/>
            <person name="De La Providencia I."/>
            <person name="Hainaut M."/>
            <person name="Kuo A."/>
            <person name="Kohler A."/>
            <person name="Murat C."/>
            <person name="Tang N."/>
            <person name="Roy S."/>
            <person name="Loubradou J."/>
            <person name="Henrissat B."/>
            <person name="Grigoriev I.V."/>
            <person name="Corradi N."/>
            <person name="Roux C."/>
            <person name="Martin F.M."/>
        </authorList>
    </citation>
    <scope>NUCLEOTIDE SEQUENCE [LARGE SCALE GENOMIC DNA]</scope>
    <source>
        <strain evidence="2 3">DAOM 227022</strain>
    </source>
</reference>
<dbReference type="OrthoDB" id="2352140at2759"/>
<sequence length="163" mass="19045">AFESFGVYFAIIIGVANQILYFLVILCQPTINDDPNNLWNLNTTYNQIENGTIAQGASFVQAPDENTNLFTDYKTALFAMYLFLTAIEKENNRVSYLIQKAEILAEIELFYLLPLYYYADIDKTQRRVKELINEDEWKTEEFPEMKQNLLKILNINETVNFQN</sequence>
<keyword evidence="1" id="KW-0472">Membrane</keyword>
<evidence type="ECO:0000313" key="2">
    <source>
        <dbReference type="EMBL" id="RIA78694.1"/>
    </source>
</evidence>
<gene>
    <name evidence="2" type="ORF">C1645_842583</name>
</gene>